<keyword evidence="2" id="KW-1185">Reference proteome</keyword>
<sequence>MLITSIGSNTRLCPSIITASESKGRWGKSDGIVKGEVIRAAGAGRGAEPVRGAFSSTITANVHAAADTTCLVLALHSLDFPAPT</sequence>
<name>A0A4Y9ZQA0_9AGAM</name>
<comment type="caution">
    <text evidence="1">The sequence shown here is derived from an EMBL/GenBank/DDBJ whole genome shotgun (WGS) entry which is preliminary data.</text>
</comment>
<accession>A0A4Y9ZQA0</accession>
<dbReference type="Proteomes" id="UP000298061">
    <property type="component" value="Unassembled WGS sequence"/>
</dbReference>
<organism evidence="1 2">
    <name type="scientific">Hericium alpestre</name>
    <dbReference type="NCBI Taxonomy" id="135208"/>
    <lineage>
        <taxon>Eukaryota</taxon>
        <taxon>Fungi</taxon>
        <taxon>Dikarya</taxon>
        <taxon>Basidiomycota</taxon>
        <taxon>Agaricomycotina</taxon>
        <taxon>Agaricomycetes</taxon>
        <taxon>Russulales</taxon>
        <taxon>Hericiaceae</taxon>
        <taxon>Hericium</taxon>
    </lineage>
</organism>
<dbReference type="AlphaFoldDB" id="A0A4Y9ZQA0"/>
<evidence type="ECO:0000313" key="1">
    <source>
        <dbReference type="EMBL" id="TFY76001.1"/>
    </source>
</evidence>
<proteinExistence type="predicted"/>
<evidence type="ECO:0000313" key="2">
    <source>
        <dbReference type="Proteomes" id="UP000298061"/>
    </source>
</evidence>
<dbReference type="EMBL" id="SFCI01001354">
    <property type="protein sequence ID" value="TFY76001.1"/>
    <property type="molecule type" value="Genomic_DNA"/>
</dbReference>
<reference evidence="1 2" key="1">
    <citation type="submission" date="2019-02" db="EMBL/GenBank/DDBJ databases">
        <title>Genome sequencing of the rare red list fungi Hericium alpestre (H. flagellum).</title>
        <authorList>
            <person name="Buettner E."/>
            <person name="Kellner H."/>
        </authorList>
    </citation>
    <scope>NUCLEOTIDE SEQUENCE [LARGE SCALE GENOMIC DNA]</scope>
    <source>
        <strain evidence="1 2">DSM 108284</strain>
    </source>
</reference>
<protein>
    <submittedName>
        <fullName evidence="1">Uncharacterized protein</fullName>
    </submittedName>
</protein>
<gene>
    <name evidence="1" type="ORF">EWM64_g8011</name>
</gene>